<dbReference type="AlphaFoldDB" id="A0A4U6V3X0"/>
<gene>
    <name evidence="2" type="ORF">SEVIR_3G012800v2</name>
</gene>
<organism evidence="2 3">
    <name type="scientific">Setaria viridis</name>
    <name type="common">Green bristlegrass</name>
    <name type="synonym">Setaria italica subsp. viridis</name>
    <dbReference type="NCBI Taxonomy" id="4556"/>
    <lineage>
        <taxon>Eukaryota</taxon>
        <taxon>Viridiplantae</taxon>
        <taxon>Streptophyta</taxon>
        <taxon>Embryophyta</taxon>
        <taxon>Tracheophyta</taxon>
        <taxon>Spermatophyta</taxon>
        <taxon>Magnoliopsida</taxon>
        <taxon>Liliopsida</taxon>
        <taxon>Poales</taxon>
        <taxon>Poaceae</taxon>
        <taxon>PACMAD clade</taxon>
        <taxon>Panicoideae</taxon>
        <taxon>Panicodae</taxon>
        <taxon>Paniceae</taxon>
        <taxon>Cenchrinae</taxon>
        <taxon>Setaria</taxon>
    </lineage>
</organism>
<keyword evidence="3" id="KW-1185">Reference proteome</keyword>
<evidence type="ECO:0000313" key="3">
    <source>
        <dbReference type="Proteomes" id="UP000298652"/>
    </source>
</evidence>
<feature type="region of interest" description="Disordered" evidence="1">
    <location>
        <begin position="1"/>
        <end position="67"/>
    </location>
</feature>
<reference evidence="2" key="1">
    <citation type="submission" date="2019-03" db="EMBL/GenBank/DDBJ databases">
        <title>WGS assembly of Setaria viridis.</title>
        <authorList>
            <person name="Huang P."/>
            <person name="Jenkins J."/>
            <person name="Grimwood J."/>
            <person name="Barry K."/>
            <person name="Healey A."/>
            <person name="Mamidi S."/>
            <person name="Sreedasyam A."/>
            <person name="Shu S."/>
            <person name="Feldman M."/>
            <person name="Wu J."/>
            <person name="Yu Y."/>
            <person name="Chen C."/>
            <person name="Johnson J."/>
            <person name="Rokhsar D."/>
            <person name="Baxter I."/>
            <person name="Schmutz J."/>
            <person name="Brutnell T."/>
            <person name="Kellogg E."/>
        </authorList>
    </citation>
    <scope>NUCLEOTIDE SEQUENCE [LARGE SCALE GENOMIC DNA]</scope>
</reference>
<name>A0A4U6V3X0_SETVI</name>
<feature type="compositionally biased region" description="Acidic residues" evidence="1">
    <location>
        <begin position="58"/>
        <end position="67"/>
    </location>
</feature>
<sequence length="128" mass="14326">MGKRGFIGQLLEDKSDDMSAAAGYEEGGEEEEPYECEFYGDDDDEPQDVEHYDGTALPEDEDASDDEPFEVELCSDEGSGECGSSHPEKQLYEAEPCHGLMTDEDEFVEKKSNYVQPLKQGENKKEPK</sequence>
<dbReference type="Gramene" id="TKW23830">
    <property type="protein sequence ID" value="TKW23830"/>
    <property type="gene ID" value="SEVIR_3G012800v2"/>
</dbReference>
<dbReference type="Proteomes" id="UP000298652">
    <property type="component" value="Chromosome 3"/>
</dbReference>
<protein>
    <submittedName>
        <fullName evidence="2">Uncharacterized protein</fullName>
    </submittedName>
</protein>
<evidence type="ECO:0000256" key="1">
    <source>
        <dbReference type="SAM" id="MobiDB-lite"/>
    </source>
</evidence>
<feature type="region of interest" description="Disordered" evidence="1">
    <location>
        <begin position="109"/>
        <end position="128"/>
    </location>
</feature>
<evidence type="ECO:0000313" key="2">
    <source>
        <dbReference type="EMBL" id="TKW23830.1"/>
    </source>
</evidence>
<feature type="compositionally biased region" description="Acidic residues" evidence="1">
    <location>
        <begin position="26"/>
        <end position="47"/>
    </location>
</feature>
<accession>A0A4U6V3X0</accession>
<proteinExistence type="predicted"/>
<dbReference type="EMBL" id="CM016554">
    <property type="protein sequence ID" value="TKW23830.1"/>
    <property type="molecule type" value="Genomic_DNA"/>
</dbReference>